<dbReference type="Gene3D" id="3.30.63.10">
    <property type="entry name" value="Guanylate Kinase phosphate binding domain"/>
    <property type="match status" value="1"/>
</dbReference>
<comment type="function">
    <text evidence="9">Essential for recycling GMP and indirectly, cGMP.</text>
</comment>
<evidence type="ECO:0000256" key="3">
    <source>
        <dbReference type="ARBA" id="ARBA00016296"/>
    </source>
</evidence>
<organism evidence="11 12">
    <name type="scientific">Candidatus Desulfovibrio intestinipullorum</name>
    <dbReference type="NCBI Taxonomy" id="2838536"/>
    <lineage>
        <taxon>Bacteria</taxon>
        <taxon>Pseudomonadati</taxon>
        <taxon>Thermodesulfobacteriota</taxon>
        <taxon>Desulfovibrionia</taxon>
        <taxon>Desulfovibrionales</taxon>
        <taxon>Desulfovibrionaceae</taxon>
        <taxon>Desulfovibrio</taxon>
    </lineage>
</organism>
<keyword evidence="5 9" id="KW-0547">Nucleotide-binding</keyword>
<evidence type="ECO:0000256" key="2">
    <source>
        <dbReference type="ARBA" id="ARBA00012961"/>
    </source>
</evidence>
<comment type="caution">
    <text evidence="11">The sequence shown here is derived from an EMBL/GenBank/DDBJ whole genome shotgun (WGS) entry which is preliminary data.</text>
</comment>
<name>A0A9D1TP96_9BACT</name>
<comment type="subcellular location">
    <subcellularLocation>
        <location evidence="9">Cytoplasm</location>
    </subcellularLocation>
</comment>
<dbReference type="InterPro" id="IPR020590">
    <property type="entry name" value="Guanylate_kinase_CS"/>
</dbReference>
<sequence>MRLGTALVLSAPSGAGKTTLVRKLLSDYPDFGYSVSCTTRKPRPGEVDGRDYHFLSRDDFLKQREEGAFAEWAVVHGNFYGTPLKPLQALFASGQDVLLDVDVQGAAQLKLSLPHAAFVFILPPSMRELERRLRSRQSDSEEVIVRRLANARQEIAAARWFDHILVNDELDAAYASLRSLYKAATLQTALHRNRMDALLSESLEMHASHDSH</sequence>
<keyword evidence="4 9" id="KW-0808">Transferase</keyword>
<dbReference type="InterPro" id="IPR008144">
    <property type="entry name" value="Guanylate_kin-like_dom"/>
</dbReference>
<reference evidence="11" key="2">
    <citation type="submission" date="2021-04" db="EMBL/GenBank/DDBJ databases">
        <authorList>
            <person name="Gilroy R."/>
        </authorList>
    </citation>
    <scope>NUCLEOTIDE SEQUENCE</scope>
    <source>
        <strain evidence="11">ChiHecec2B26-446</strain>
    </source>
</reference>
<feature type="binding site" evidence="9">
    <location>
        <begin position="11"/>
        <end position="18"/>
    </location>
    <ligand>
        <name>ATP</name>
        <dbReference type="ChEBI" id="CHEBI:30616"/>
    </ligand>
</feature>
<feature type="domain" description="Guanylate kinase-like" evidence="10">
    <location>
        <begin position="4"/>
        <end position="182"/>
    </location>
</feature>
<evidence type="ECO:0000256" key="8">
    <source>
        <dbReference type="ARBA" id="ARBA00030128"/>
    </source>
</evidence>
<evidence type="ECO:0000256" key="6">
    <source>
        <dbReference type="ARBA" id="ARBA00022777"/>
    </source>
</evidence>
<dbReference type="EMBL" id="DXHV01000035">
    <property type="protein sequence ID" value="HIW00154.1"/>
    <property type="molecule type" value="Genomic_DNA"/>
</dbReference>
<dbReference type="HAMAP" id="MF_00328">
    <property type="entry name" value="Guanylate_kinase"/>
    <property type="match status" value="1"/>
</dbReference>
<dbReference type="SMART" id="SM00072">
    <property type="entry name" value="GuKc"/>
    <property type="match status" value="1"/>
</dbReference>
<dbReference type="FunFam" id="3.30.63.10:FF:000002">
    <property type="entry name" value="Guanylate kinase 1"/>
    <property type="match status" value="1"/>
</dbReference>
<dbReference type="InterPro" id="IPR027417">
    <property type="entry name" value="P-loop_NTPase"/>
</dbReference>
<evidence type="ECO:0000313" key="12">
    <source>
        <dbReference type="Proteomes" id="UP000886752"/>
    </source>
</evidence>
<dbReference type="AlphaFoldDB" id="A0A9D1TP96"/>
<dbReference type="PANTHER" id="PTHR23117:SF13">
    <property type="entry name" value="GUANYLATE KINASE"/>
    <property type="match status" value="1"/>
</dbReference>
<dbReference type="EC" id="2.7.4.8" evidence="2 9"/>
<dbReference type="SUPFAM" id="SSF52540">
    <property type="entry name" value="P-loop containing nucleoside triphosphate hydrolases"/>
    <property type="match status" value="1"/>
</dbReference>
<dbReference type="PANTHER" id="PTHR23117">
    <property type="entry name" value="GUANYLATE KINASE-RELATED"/>
    <property type="match status" value="1"/>
</dbReference>
<comment type="similarity">
    <text evidence="1 9">Belongs to the guanylate kinase family.</text>
</comment>
<dbReference type="GO" id="GO:0005829">
    <property type="term" value="C:cytosol"/>
    <property type="evidence" value="ECO:0007669"/>
    <property type="project" value="TreeGrafter"/>
</dbReference>
<dbReference type="Pfam" id="PF00625">
    <property type="entry name" value="Guanylate_kin"/>
    <property type="match status" value="1"/>
</dbReference>
<keyword evidence="9" id="KW-0963">Cytoplasm</keyword>
<dbReference type="CDD" id="cd00071">
    <property type="entry name" value="GMPK"/>
    <property type="match status" value="1"/>
</dbReference>
<gene>
    <name evidence="9 11" type="primary">gmk</name>
    <name evidence="11" type="ORF">H9894_03070</name>
</gene>
<accession>A0A9D1TP96</accession>
<evidence type="ECO:0000313" key="11">
    <source>
        <dbReference type="EMBL" id="HIW00154.1"/>
    </source>
</evidence>
<dbReference type="InterPro" id="IPR017665">
    <property type="entry name" value="Guanylate_kinase"/>
</dbReference>
<keyword evidence="6 9" id="KW-0418">Kinase</keyword>
<protein>
    <recommendedName>
        <fullName evidence="3 9">Guanylate kinase</fullName>
        <ecNumber evidence="2 9">2.7.4.8</ecNumber>
    </recommendedName>
    <alternativeName>
        <fullName evidence="8 9">GMP kinase</fullName>
    </alternativeName>
</protein>
<dbReference type="GO" id="GO:0005524">
    <property type="term" value="F:ATP binding"/>
    <property type="evidence" value="ECO:0007669"/>
    <property type="project" value="UniProtKB-UniRule"/>
</dbReference>
<dbReference type="InterPro" id="IPR008145">
    <property type="entry name" value="GK/Ca_channel_bsu"/>
</dbReference>
<dbReference type="PROSITE" id="PS00856">
    <property type="entry name" value="GUANYLATE_KINASE_1"/>
    <property type="match status" value="1"/>
</dbReference>
<evidence type="ECO:0000259" key="10">
    <source>
        <dbReference type="PROSITE" id="PS50052"/>
    </source>
</evidence>
<dbReference type="Gene3D" id="3.40.50.300">
    <property type="entry name" value="P-loop containing nucleotide triphosphate hydrolases"/>
    <property type="match status" value="1"/>
</dbReference>
<dbReference type="Proteomes" id="UP000886752">
    <property type="component" value="Unassembled WGS sequence"/>
</dbReference>
<reference evidence="11" key="1">
    <citation type="journal article" date="2021" name="PeerJ">
        <title>Extensive microbial diversity within the chicken gut microbiome revealed by metagenomics and culture.</title>
        <authorList>
            <person name="Gilroy R."/>
            <person name="Ravi A."/>
            <person name="Getino M."/>
            <person name="Pursley I."/>
            <person name="Horton D.L."/>
            <person name="Alikhan N.F."/>
            <person name="Baker D."/>
            <person name="Gharbi K."/>
            <person name="Hall N."/>
            <person name="Watson M."/>
            <person name="Adriaenssens E.M."/>
            <person name="Foster-Nyarko E."/>
            <person name="Jarju S."/>
            <person name="Secka A."/>
            <person name="Antonio M."/>
            <person name="Oren A."/>
            <person name="Chaudhuri R.R."/>
            <person name="La Ragione R."/>
            <person name="Hildebrand F."/>
            <person name="Pallen M.J."/>
        </authorList>
    </citation>
    <scope>NUCLEOTIDE SEQUENCE</scope>
    <source>
        <strain evidence="11">ChiHecec2B26-446</strain>
    </source>
</reference>
<keyword evidence="7 9" id="KW-0067">ATP-binding</keyword>
<evidence type="ECO:0000256" key="7">
    <source>
        <dbReference type="ARBA" id="ARBA00022840"/>
    </source>
</evidence>
<dbReference type="NCBIfam" id="TIGR03263">
    <property type="entry name" value="guanyl_kin"/>
    <property type="match status" value="1"/>
</dbReference>
<comment type="catalytic activity">
    <reaction evidence="9">
        <text>GMP + ATP = GDP + ADP</text>
        <dbReference type="Rhea" id="RHEA:20780"/>
        <dbReference type="ChEBI" id="CHEBI:30616"/>
        <dbReference type="ChEBI" id="CHEBI:58115"/>
        <dbReference type="ChEBI" id="CHEBI:58189"/>
        <dbReference type="ChEBI" id="CHEBI:456216"/>
        <dbReference type="EC" id="2.7.4.8"/>
    </reaction>
</comment>
<evidence type="ECO:0000256" key="9">
    <source>
        <dbReference type="HAMAP-Rule" id="MF_00328"/>
    </source>
</evidence>
<evidence type="ECO:0000256" key="5">
    <source>
        <dbReference type="ARBA" id="ARBA00022741"/>
    </source>
</evidence>
<dbReference type="GO" id="GO:0004385">
    <property type="term" value="F:GMP kinase activity"/>
    <property type="evidence" value="ECO:0007669"/>
    <property type="project" value="UniProtKB-UniRule"/>
</dbReference>
<evidence type="ECO:0000256" key="1">
    <source>
        <dbReference type="ARBA" id="ARBA00005790"/>
    </source>
</evidence>
<proteinExistence type="inferred from homology"/>
<dbReference type="PROSITE" id="PS50052">
    <property type="entry name" value="GUANYLATE_KINASE_2"/>
    <property type="match status" value="1"/>
</dbReference>
<evidence type="ECO:0000256" key="4">
    <source>
        <dbReference type="ARBA" id="ARBA00022679"/>
    </source>
</evidence>